<dbReference type="InterPro" id="IPR025886">
    <property type="entry name" value="PP2-like"/>
</dbReference>
<evidence type="ECO:0000313" key="4">
    <source>
        <dbReference type="EMBL" id="PRQ16659.1"/>
    </source>
</evidence>
<dbReference type="InterPro" id="IPR036047">
    <property type="entry name" value="F-box-like_dom_sf"/>
</dbReference>
<dbReference type="InterPro" id="IPR008808">
    <property type="entry name" value="Powdery_mildew-R_dom"/>
</dbReference>
<reference evidence="4 5" key="1">
    <citation type="journal article" date="2018" name="Nat. Genet.">
        <title>The Rosa genome provides new insights in the design of modern roses.</title>
        <authorList>
            <person name="Bendahmane M."/>
        </authorList>
    </citation>
    <scope>NUCLEOTIDE SEQUENCE [LARGE SCALE GENOMIC DNA]</scope>
    <source>
        <strain evidence="5">cv. Old Blush</strain>
    </source>
</reference>
<evidence type="ECO:0000256" key="1">
    <source>
        <dbReference type="SAM" id="Coils"/>
    </source>
</evidence>
<evidence type="ECO:0000256" key="2">
    <source>
        <dbReference type="SAM" id="MobiDB-lite"/>
    </source>
</evidence>
<dbReference type="Pfam" id="PF00646">
    <property type="entry name" value="F-box"/>
    <property type="match status" value="1"/>
</dbReference>
<feature type="domain" description="RPW8" evidence="3">
    <location>
        <begin position="195"/>
        <end position="346"/>
    </location>
</feature>
<dbReference type="PROSITE" id="PS51153">
    <property type="entry name" value="RPW8"/>
    <property type="match status" value="1"/>
</dbReference>
<comment type="caution">
    <text evidence="4">The sequence shown here is derived from an EMBL/GenBank/DDBJ whole genome shotgun (WGS) entry which is preliminary data.</text>
</comment>
<gene>
    <name evidence="4" type="ORF">RchiOBHm_Chr7g0186641</name>
</gene>
<sequence>MPPDGANSTALNFVGGIPFQLLYDAVKIAIRKTSKFKIHLINLQTMLDDLQSAQWVIQRIGDYNLQLRLPNDVIENLQRKMNDGRELVNTVSKLSRWDIRIWGNCYNCIGDDYGEQLNELNSNIRRLFQLLELQQQRNVAELLELGRSANDKLDEIKDKLDRMESRDRRKSEMIAELMEKLPQHNGTNGVQQVALSNGGEGAAPALREVFQQLFTEVIRLEVKNLMFKSLFQRLESTLYCLQPLVEEISKSTRVLYIQRQEVENFISCIVKGVELLCECSKVCKRVTHRKNDYTDKIQNLDESLQTLFIELIQQVGRSLKEAMDSADSIEAAIKEIEGISGVVQKNDVVSNVKEGTLVDSERVIEEALKPIEGSDAVQDQMKTDQLPHEHPSPAVGLDVHTLKKTSDDVNEETLLDLARVKDEVIKPIDDGSDVLKNETECEIAAAEPPSSSPAVGSAFESTSNATGGLKRLKEKKHDETEIIMQVEFPYQCIENIISLTTPADACRLSSISWRFRGAAESDGTWENFLPPDIHRILSQSTSSSATSVDPGISKSKKEFYLDLCDNPVLIDNGKMSFSLDKWSGKKCYMICARALHVVWSGEKHTYWKWISVPDSRFEEVACLNSVCWLEIRGKIDMQMMSPSTLYKAYIVYKLTADAYGFRVPVEVATRSRDYGFEYKDLDRDGFIEYPDKRRGCLNPDIQIDGTLSPKERVDGWLEMELGEFLCQGKEVGELEMICVEMNDLCWKSGLIVQGIEVRPERKEYCEAKGKARSHLRDKGKKAMTTI</sequence>
<feature type="coiled-coil region" evidence="1">
    <location>
        <begin position="117"/>
        <end position="166"/>
    </location>
</feature>
<keyword evidence="5" id="KW-1185">Reference proteome</keyword>
<dbReference type="Gramene" id="PRQ16659">
    <property type="protein sequence ID" value="PRQ16659"/>
    <property type="gene ID" value="RchiOBHm_Chr7g0186641"/>
</dbReference>
<organism evidence="4 5">
    <name type="scientific">Rosa chinensis</name>
    <name type="common">China rose</name>
    <dbReference type="NCBI Taxonomy" id="74649"/>
    <lineage>
        <taxon>Eukaryota</taxon>
        <taxon>Viridiplantae</taxon>
        <taxon>Streptophyta</taxon>
        <taxon>Embryophyta</taxon>
        <taxon>Tracheophyta</taxon>
        <taxon>Spermatophyta</taxon>
        <taxon>Magnoliopsida</taxon>
        <taxon>eudicotyledons</taxon>
        <taxon>Gunneridae</taxon>
        <taxon>Pentapetalae</taxon>
        <taxon>rosids</taxon>
        <taxon>fabids</taxon>
        <taxon>Rosales</taxon>
        <taxon>Rosaceae</taxon>
        <taxon>Rosoideae</taxon>
        <taxon>Rosoideae incertae sedis</taxon>
        <taxon>Rosa</taxon>
    </lineage>
</organism>
<dbReference type="STRING" id="74649.A0A2P6P411"/>
<accession>A0A2P6P411</accession>
<proteinExistence type="predicted"/>
<protein>
    <submittedName>
        <fullName evidence="4">Putative phloem protein</fullName>
    </submittedName>
</protein>
<dbReference type="SUPFAM" id="SSF81383">
    <property type="entry name" value="F-box domain"/>
    <property type="match status" value="1"/>
</dbReference>
<dbReference type="InterPro" id="IPR001810">
    <property type="entry name" value="F-box_dom"/>
</dbReference>
<dbReference type="PANTHER" id="PTHR32278">
    <property type="entry name" value="F-BOX DOMAIN-CONTAINING PROTEIN"/>
    <property type="match status" value="1"/>
</dbReference>
<name>A0A2P6P411_ROSCH</name>
<dbReference type="Pfam" id="PF05659">
    <property type="entry name" value="RPW8"/>
    <property type="match status" value="2"/>
</dbReference>
<dbReference type="PANTHER" id="PTHR32278:SF111">
    <property type="entry name" value="F-BOX PROTEIN PP2-B12-RELATED"/>
    <property type="match status" value="1"/>
</dbReference>
<evidence type="ECO:0000259" key="3">
    <source>
        <dbReference type="PROSITE" id="PS51153"/>
    </source>
</evidence>
<dbReference type="Proteomes" id="UP000238479">
    <property type="component" value="Chromosome 7"/>
</dbReference>
<dbReference type="EMBL" id="PDCK01000045">
    <property type="protein sequence ID" value="PRQ16659.1"/>
    <property type="molecule type" value="Genomic_DNA"/>
</dbReference>
<feature type="compositionally biased region" description="Low complexity" evidence="2">
    <location>
        <begin position="445"/>
        <end position="458"/>
    </location>
</feature>
<dbReference type="AlphaFoldDB" id="A0A2P6P411"/>
<evidence type="ECO:0000313" key="5">
    <source>
        <dbReference type="Proteomes" id="UP000238479"/>
    </source>
</evidence>
<keyword evidence="1" id="KW-0175">Coiled coil</keyword>
<dbReference type="Pfam" id="PF14299">
    <property type="entry name" value="PP2"/>
    <property type="match status" value="1"/>
</dbReference>
<feature type="region of interest" description="Disordered" evidence="2">
    <location>
        <begin position="445"/>
        <end position="473"/>
    </location>
</feature>
<dbReference type="CDD" id="cd22162">
    <property type="entry name" value="F-box_AtSKIP3-like"/>
    <property type="match status" value="1"/>
</dbReference>